<protein>
    <submittedName>
        <fullName evidence="2">Uncharacterized protein</fullName>
    </submittedName>
</protein>
<evidence type="ECO:0000256" key="1">
    <source>
        <dbReference type="SAM" id="MobiDB-lite"/>
    </source>
</evidence>
<sequence>MCNLDLLHSTSTGGSSAIHGTSNMRSTSDS</sequence>
<dbReference type="EMBL" id="HF935526">
    <property type="protein sequence ID" value="CCX31014.1"/>
    <property type="molecule type" value="Genomic_DNA"/>
</dbReference>
<evidence type="ECO:0000313" key="3">
    <source>
        <dbReference type="Proteomes" id="UP000018144"/>
    </source>
</evidence>
<dbReference type="AlphaFoldDB" id="U4LFX2"/>
<accession>U4LFX2</accession>
<evidence type="ECO:0000313" key="2">
    <source>
        <dbReference type="EMBL" id="CCX31014.1"/>
    </source>
</evidence>
<organism evidence="2 3">
    <name type="scientific">Pyronema omphalodes (strain CBS 100304)</name>
    <name type="common">Pyronema confluens</name>
    <dbReference type="NCBI Taxonomy" id="1076935"/>
    <lineage>
        <taxon>Eukaryota</taxon>
        <taxon>Fungi</taxon>
        <taxon>Dikarya</taxon>
        <taxon>Ascomycota</taxon>
        <taxon>Pezizomycotina</taxon>
        <taxon>Pezizomycetes</taxon>
        <taxon>Pezizales</taxon>
        <taxon>Pyronemataceae</taxon>
        <taxon>Pyronema</taxon>
    </lineage>
</organism>
<gene>
    <name evidence="2" type="ORF">PCON_09830</name>
</gene>
<proteinExistence type="predicted"/>
<reference evidence="2 3" key="1">
    <citation type="journal article" date="2013" name="PLoS Genet.">
        <title>The genome and development-dependent transcriptomes of Pyronema confluens: a window into fungal evolution.</title>
        <authorList>
            <person name="Traeger S."/>
            <person name="Altegoer F."/>
            <person name="Freitag M."/>
            <person name="Gabaldon T."/>
            <person name="Kempken F."/>
            <person name="Kumar A."/>
            <person name="Marcet-Houben M."/>
            <person name="Poggeler S."/>
            <person name="Stajich J.E."/>
            <person name="Nowrousian M."/>
        </authorList>
    </citation>
    <scope>NUCLEOTIDE SEQUENCE [LARGE SCALE GENOMIC DNA]</scope>
    <source>
        <strain evidence="3">CBS 100304</strain>
        <tissue evidence="2">Vegetative mycelium</tissue>
    </source>
</reference>
<feature type="region of interest" description="Disordered" evidence="1">
    <location>
        <begin position="1"/>
        <end position="30"/>
    </location>
</feature>
<feature type="compositionally biased region" description="Polar residues" evidence="1">
    <location>
        <begin position="8"/>
        <end position="30"/>
    </location>
</feature>
<name>U4LFX2_PYROM</name>
<keyword evidence="3" id="KW-1185">Reference proteome</keyword>
<dbReference type="Proteomes" id="UP000018144">
    <property type="component" value="Unassembled WGS sequence"/>
</dbReference>